<organism evidence="4 5">
    <name type="scientific">Promicromonospora sukumoe</name>
    <dbReference type="NCBI Taxonomy" id="88382"/>
    <lineage>
        <taxon>Bacteria</taxon>
        <taxon>Bacillati</taxon>
        <taxon>Actinomycetota</taxon>
        <taxon>Actinomycetes</taxon>
        <taxon>Micrococcales</taxon>
        <taxon>Promicromonosporaceae</taxon>
        <taxon>Promicromonospora</taxon>
    </lineage>
</organism>
<evidence type="ECO:0000256" key="1">
    <source>
        <dbReference type="ARBA" id="ARBA00006484"/>
    </source>
</evidence>
<dbReference type="PANTHER" id="PTHR43639:SF1">
    <property type="entry name" value="SHORT-CHAIN DEHYDROGENASE_REDUCTASE FAMILY PROTEIN"/>
    <property type="match status" value="1"/>
</dbReference>
<dbReference type="PRINTS" id="PR00080">
    <property type="entry name" value="SDRFAMILY"/>
</dbReference>
<dbReference type="PRINTS" id="PR00081">
    <property type="entry name" value="GDHRDH"/>
</dbReference>
<protein>
    <submittedName>
        <fullName evidence="4">NAD(P)-dependent dehydrogenase (Short-subunit alcohol dehydrogenase family)</fullName>
    </submittedName>
</protein>
<comment type="caution">
    <text evidence="4">The sequence shown here is derived from an EMBL/GenBank/DDBJ whole genome shotgun (WGS) entry which is preliminary data.</text>
</comment>
<gene>
    <name evidence="4" type="ORF">FHX71_001704</name>
</gene>
<dbReference type="InterPro" id="IPR057326">
    <property type="entry name" value="KR_dom"/>
</dbReference>
<dbReference type="PANTHER" id="PTHR43639">
    <property type="entry name" value="OXIDOREDUCTASE, SHORT-CHAIN DEHYDROGENASE/REDUCTASE FAMILY (AFU_ORTHOLOGUE AFUA_5G02870)"/>
    <property type="match status" value="1"/>
</dbReference>
<keyword evidence="2" id="KW-0560">Oxidoreductase</keyword>
<dbReference type="AlphaFoldDB" id="A0A7W3PDP5"/>
<dbReference type="FunFam" id="3.40.50.720:FF:000084">
    <property type="entry name" value="Short-chain dehydrogenase reductase"/>
    <property type="match status" value="1"/>
</dbReference>
<dbReference type="SUPFAM" id="SSF51735">
    <property type="entry name" value="NAD(P)-binding Rossmann-fold domains"/>
    <property type="match status" value="1"/>
</dbReference>
<accession>A0A7W3PDP5</accession>
<dbReference type="RefSeq" id="WP_182615306.1">
    <property type="nucleotide sequence ID" value="NZ_BAAATF010000006.1"/>
</dbReference>
<dbReference type="InterPro" id="IPR002347">
    <property type="entry name" value="SDR_fam"/>
</dbReference>
<evidence type="ECO:0000313" key="5">
    <source>
        <dbReference type="Proteomes" id="UP000540568"/>
    </source>
</evidence>
<keyword evidence="5" id="KW-1185">Reference proteome</keyword>
<reference evidence="4 5" key="1">
    <citation type="submission" date="2020-07" db="EMBL/GenBank/DDBJ databases">
        <title>Sequencing the genomes of 1000 actinobacteria strains.</title>
        <authorList>
            <person name="Klenk H.-P."/>
        </authorList>
    </citation>
    <scope>NUCLEOTIDE SEQUENCE [LARGE SCALE GENOMIC DNA]</scope>
    <source>
        <strain evidence="4 5">DSM 44121</strain>
    </source>
</reference>
<dbReference type="Pfam" id="PF13561">
    <property type="entry name" value="adh_short_C2"/>
    <property type="match status" value="1"/>
</dbReference>
<feature type="domain" description="Ketoreductase" evidence="3">
    <location>
        <begin position="8"/>
        <end position="192"/>
    </location>
</feature>
<dbReference type="InterPro" id="IPR036291">
    <property type="entry name" value="NAD(P)-bd_dom_sf"/>
</dbReference>
<proteinExistence type="inferred from homology"/>
<evidence type="ECO:0000256" key="2">
    <source>
        <dbReference type="ARBA" id="ARBA00023002"/>
    </source>
</evidence>
<comment type="similarity">
    <text evidence="1">Belongs to the short-chain dehydrogenases/reductases (SDR) family.</text>
</comment>
<dbReference type="GO" id="GO:0016491">
    <property type="term" value="F:oxidoreductase activity"/>
    <property type="evidence" value="ECO:0007669"/>
    <property type="project" value="UniProtKB-KW"/>
</dbReference>
<dbReference type="EMBL" id="JACGWV010000001">
    <property type="protein sequence ID" value="MBA8807762.1"/>
    <property type="molecule type" value="Genomic_DNA"/>
</dbReference>
<evidence type="ECO:0000259" key="3">
    <source>
        <dbReference type="SMART" id="SM00822"/>
    </source>
</evidence>
<evidence type="ECO:0000313" key="4">
    <source>
        <dbReference type="EMBL" id="MBA8807762.1"/>
    </source>
</evidence>
<name>A0A7W3PDP5_9MICO</name>
<dbReference type="PROSITE" id="PS00061">
    <property type="entry name" value="ADH_SHORT"/>
    <property type="match status" value="1"/>
</dbReference>
<dbReference type="InterPro" id="IPR020904">
    <property type="entry name" value="Sc_DH/Rdtase_CS"/>
</dbReference>
<dbReference type="SMART" id="SM00822">
    <property type="entry name" value="PKS_KR"/>
    <property type="match status" value="1"/>
</dbReference>
<dbReference type="Gene3D" id="3.40.50.720">
    <property type="entry name" value="NAD(P)-binding Rossmann-like Domain"/>
    <property type="match status" value="1"/>
</dbReference>
<dbReference type="Proteomes" id="UP000540568">
    <property type="component" value="Unassembled WGS sequence"/>
</dbReference>
<sequence>MAREFEGKTVLVTGGGRGLGAHTAKLFADRGADVAITYSASVDKAQALVEELRANGVRATAIHSDLADLASARPAVDAVINELGKLDILVNNAGIAVQGEMVDDPDLDEAAYNRLWQVNTLGTVAMTRAAAPRITDGGRIIFLGSLLGTRVPFRGVADYAGSKAALVGYAKGAARDLGPRDITVNIIQPAVIPTDMAEEVRDKLPPRNFIMSMQAFPRVAALDEVAGTVAFLASPAASYITGAVIDVSGGLHI</sequence>